<dbReference type="AlphaFoldDB" id="A0A139AIG8"/>
<name>A0A139AIG8_GONPJ</name>
<keyword evidence="2" id="KW-1185">Reference proteome</keyword>
<reference evidence="1 2" key="1">
    <citation type="journal article" date="2015" name="Genome Biol. Evol.">
        <title>Phylogenomic analyses indicate that early fungi evolved digesting cell walls of algal ancestors of land plants.</title>
        <authorList>
            <person name="Chang Y."/>
            <person name="Wang S."/>
            <person name="Sekimoto S."/>
            <person name="Aerts A.L."/>
            <person name="Choi C."/>
            <person name="Clum A."/>
            <person name="LaButti K.M."/>
            <person name="Lindquist E.A."/>
            <person name="Yee Ngan C."/>
            <person name="Ohm R.A."/>
            <person name="Salamov A.A."/>
            <person name="Grigoriev I.V."/>
            <person name="Spatafora J.W."/>
            <person name="Berbee M.L."/>
        </authorList>
    </citation>
    <scope>NUCLEOTIDE SEQUENCE [LARGE SCALE GENOMIC DNA]</scope>
    <source>
        <strain evidence="1 2">JEL478</strain>
    </source>
</reference>
<evidence type="ECO:0000313" key="2">
    <source>
        <dbReference type="Proteomes" id="UP000070544"/>
    </source>
</evidence>
<sequence>MESRDDGYRRTIGELTQHWVTASDVHCLQPLFAGLMKSSKDGLNQPFYLIRNDPEVGLTVPQKDLPLFQMKMPTHRKVMSVLLGTSLGRDFAVPFLPEDGKEFDPDDVSVLSSFGRAPSAESCWNRR</sequence>
<protein>
    <submittedName>
        <fullName evidence="1">Uncharacterized protein</fullName>
    </submittedName>
</protein>
<dbReference type="EMBL" id="KQ965751">
    <property type="protein sequence ID" value="KXS16602.1"/>
    <property type="molecule type" value="Genomic_DNA"/>
</dbReference>
<accession>A0A139AIG8</accession>
<gene>
    <name evidence="1" type="ORF">M427DRAFT_31023</name>
</gene>
<organism evidence="1 2">
    <name type="scientific">Gonapodya prolifera (strain JEL478)</name>
    <name type="common">Monoblepharis prolifera</name>
    <dbReference type="NCBI Taxonomy" id="1344416"/>
    <lineage>
        <taxon>Eukaryota</taxon>
        <taxon>Fungi</taxon>
        <taxon>Fungi incertae sedis</taxon>
        <taxon>Chytridiomycota</taxon>
        <taxon>Chytridiomycota incertae sedis</taxon>
        <taxon>Monoblepharidomycetes</taxon>
        <taxon>Monoblepharidales</taxon>
        <taxon>Gonapodyaceae</taxon>
        <taxon>Gonapodya</taxon>
    </lineage>
</organism>
<dbReference type="Proteomes" id="UP000070544">
    <property type="component" value="Unassembled WGS sequence"/>
</dbReference>
<evidence type="ECO:0000313" key="1">
    <source>
        <dbReference type="EMBL" id="KXS16602.1"/>
    </source>
</evidence>
<proteinExistence type="predicted"/>